<evidence type="ECO:0000313" key="2">
    <source>
        <dbReference type="Proteomes" id="UP000199648"/>
    </source>
</evidence>
<dbReference type="EMBL" id="FMWD01000002">
    <property type="protein sequence ID" value="SCZ53096.1"/>
    <property type="molecule type" value="Genomic_DNA"/>
</dbReference>
<organism evidence="1 2">
    <name type="scientific">Thiohalomonas denitrificans</name>
    <dbReference type="NCBI Taxonomy" id="415747"/>
    <lineage>
        <taxon>Bacteria</taxon>
        <taxon>Pseudomonadati</taxon>
        <taxon>Pseudomonadota</taxon>
        <taxon>Gammaproteobacteria</taxon>
        <taxon>Thiohalomonadales</taxon>
        <taxon>Thiohalomonadaceae</taxon>
        <taxon>Thiohalomonas</taxon>
    </lineage>
</organism>
<proteinExistence type="predicted"/>
<accession>A0A1G5PV32</accession>
<reference evidence="1 2" key="1">
    <citation type="submission" date="2016-10" db="EMBL/GenBank/DDBJ databases">
        <authorList>
            <person name="de Groot N.N."/>
        </authorList>
    </citation>
    <scope>NUCLEOTIDE SEQUENCE [LARGE SCALE GENOMIC DNA]</scope>
    <source>
        <strain evidence="1 2">HLD2</strain>
    </source>
</reference>
<dbReference type="RefSeq" id="WP_092992967.1">
    <property type="nucleotide sequence ID" value="NZ_FMWD01000002.1"/>
</dbReference>
<sequence>MRHPWQRRYERRIDQVIDSALDKPSRENLDVLLASAGRQPGRLPERIRRRAAHRVQNAPEKSEAILESRDRLLQKIEPLISPRLN</sequence>
<dbReference type="STRING" id="415747.SAMN03097708_00866"/>
<gene>
    <name evidence="1" type="ORF">SAMN03097708_00866</name>
</gene>
<protein>
    <submittedName>
        <fullName evidence="1">Uncharacterized protein</fullName>
    </submittedName>
</protein>
<evidence type="ECO:0000313" key="1">
    <source>
        <dbReference type="EMBL" id="SCZ53096.1"/>
    </source>
</evidence>
<keyword evidence="2" id="KW-1185">Reference proteome</keyword>
<dbReference type="AlphaFoldDB" id="A0A1G5PV32"/>
<name>A0A1G5PV32_9GAMM</name>
<dbReference type="Proteomes" id="UP000199648">
    <property type="component" value="Unassembled WGS sequence"/>
</dbReference>